<evidence type="ECO:0000259" key="17">
    <source>
        <dbReference type="Pfam" id="PF25508"/>
    </source>
</evidence>
<feature type="domain" description="Ion transport" evidence="15">
    <location>
        <begin position="792"/>
        <end position="1023"/>
    </location>
</feature>
<dbReference type="Gene3D" id="3.40.50.450">
    <property type="match status" value="1"/>
</dbReference>
<proteinExistence type="inferred from homology"/>
<keyword evidence="3" id="KW-0813">Transport</keyword>
<dbReference type="Proteomes" id="UP000694888">
    <property type="component" value="Unplaced"/>
</dbReference>
<evidence type="ECO:0000256" key="4">
    <source>
        <dbReference type="ARBA" id="ARBA00022475"/>
    </source>
</evidence>
<evidence type="ECO:0000259" key="16">
    <source>
        <dbReference type="Pfam" id="PF18139"/>
    </source>
</evidence>
<comment type="similarity">
    <text evidence="2">Belongs to the transient receptor (TC 1.A.4) family. LTrpC subfamily. TRPM2 sub-subfamily.</text>
</comment>
<evidence type="ECO:0000313" key="18">
    <source>
        <dbReference type="Proteomes" id="UP000694888"/>
    </source>
</evidence>
<comment type="subcellular location">
    <subcellularLocation>
        <location evidence="1">Cell membrane</location>
        <topology evidence="1">Multi-pass membrane protein</topology>
    </subcellularLocation>
</comment>
<evidence type="ECO:0000256" key="13">
    <source>
        <dbReference type="SAM" id="MobiDB-lite"/>
    </source>
</evidence>
<evidence type="ECO:0000256" key="8">
    <source>
        <dbReference type="ARBA" id="ARBA00022837"/>
    </source>
</evidence>
<evidence type="ECO:0000256" key="9">
    <source>
        <dbReference type="ARBA" id="ARBA00022989"/>
    </source>
</evidence>
<keyword evidence="4" id="KW-1003">Cell membrane</keyword>
<evidence type="ECO:0000259" key="15">
    <source>
        <dbReference type="Pfam" id="PF00520"/>
    </source>
</evidence>
<evidence type="ECO:0000256" key="14">
    <source>
        <dbReference type="SAM" id="Phobius"/>
    </source>
</evidence>
<dbReference type="Pfam" id="PF00520">
    <property type="entry name" value="Ion_trans"/>
    <property type="match status" value="1"/>
</dbReference>
<feature type="region of interest" description="Disordered" evidence="13">
    <location>
        <begin position="721"/>
        <end position="742"/>
    </location>
</feature>
<evidence type="ECO:0000256" key="12">
    <source>
        <dbReference type="ARBA" id="ARBA00023303"/>
    </source>
</evidence>
<dbReference type="SUPFAM" id="SSF55811">
    <property type="entry name" value="Nudix"/>
    <property type="match status" value="1"/>
</dbReference>
<feature type="domain" description="TRPM-like" evidence="17">
    <location>
        <begin position="425"/>
        <end position="515"/>
    </location>
</feature>
<feature type="compositionally biased region" description="Polar residues" evidence="13">
    <location>
        <begin position="721"/>
        <end position="731"/>
    </location>
</feature>
<dbReference type="InterPro" id="IPR005821">
    <property type="entry name" value="Ion_trans_dom"/>
</dbReference>
<feature type="transmembrane region" description="Helical" evidence="14">
    <location>
        <begin position="903"/>
        <end position="921"/>
    </location>
</feature>
<feature type="domain" description="TRPM-like" evidence="17">
    <location>
        <begin position="530"/>
        <end position="645"/>
    </location>
</feature>
<dbReference type="Pfam" id="PF25508">
    <property type="entry name" value="TRPM2"/>
    <property type="match status" value="2"/>
</dbReference>
<keyword evidence="8" id="KW-0106">Calcium</keyword>
<dbReference type="PRINTS" id="PR01097">
    <property type="entry name" value="TRNSRECEPTRP"/>
</dbReference>
<feature type="transmembrane region" description="Helical" evidence="14">
    <location>
        <begin position="799"/>
        <end position="817"/>
    </location>
</feature>
<feature type="transmembrane region" description="Helical" evidence="14">
    <location>
        <begin position="838"/>
        <end position="858"/>
    </location>
</feature>
<feature type="transmembrane region" description="Helical" evidence="14">
    <location>
        <begin position="664"/>
        <end position="683"/>
    </location>
</feature>
<sequence>MTTTPSLQKFIEENIKRRQCSTFVRAKTSSSLVTCECQMIWEDHSESAKGRQTEEKVPWKWRTHTDEHPTDAFGYVDFKRFAEEPKPYVRLAVDTPMETVLELLTTQWGLPKPNLLISVTGGAKAFQVSSGLRAKFQKGLINAVSSTGAWVVTGGMNDGVMRYVGEAVRDYGYLASGRVVTIGVAPWGCVHQRDLLKAESPVHYPICPEKTEGANVANLDPGHSHFLLVDDGTQTIWQAEIAFRTQLEKSIKEKFKVPVCLLVFEGGAGTLENWESALKRDIPTVILKGSGRVADVLAFAYQKLKYEEETVYNQKGDKERRRVARLDKVTESQITHMLLNRAELPSENLAKFQRQVRSVCYYYPNISVFEMDDVNSSTDIDLAILNSILQDFNNLEKQLKLAMKWNRPDVAREKILTDEAMRTGSLTSCTLGRLMLDAIASNRVQFVELFLSFRVDLNELLTRDKLTKLYQDKIHNRFFLYRKKYGLPDESTGQPKKFELKCVDDVVSDLMLPTFNWTPLYSDSSDPHIPMESPALALFLWSLLMGYTDMSKVFWKEGMEQMASALFAQAMFNKMQNKTKDNEICRQLKRGAGEYSELAVGIIGACFKKHEGYTHDLLKRVMENWSNYTCTEMALLAGNREFLAHSACQSLAEIAWSKPFEQTLPLWKCILAMLFPPLIWSSLRRAAQGKKTKGVGSRGHTAPCMNNSLEHDNINLTETRTANTDNQDLSPNSPPDGIETQNVPEDYKHDRGVLKTLTLLYSCPKVKLSMDVLFYLVFQGMYSYLLVVRLDEEFHCLEVVPYLWGLCHILGMIREILDNRAFTCKSKLWSYWCTRNFNRYDVILCLTLAAAIVLRVTLTGQNFIWARIMFSVNFILFFFRILKNFAAHQILGPLVTMLYGMTYDLLFFLLFLFMFMVAYVVSSEAILHSNAELSWHGVFLIFRRAYLQIFGEEIEDTDTYSYSWCTRNASLANESMTMCGLDDVGSYVGAVLPGIYFLLTNIMLLNLLIAMFNDTFQRMKDDTDKHWAFLRFGLIKELTTRPPCPPPFMIICHLKWLCSFFCRGKCGQGTTPTNTPFRRVYGSSEPMHTDHRLQRKKRKLIHWESTMADEYMARRIQDLMKDQLVVEKLAKIEKQIERLTEILHSRVEMSEVGKPFTSSDRPTLSLSLPSTSSEDTETEDQCRYIKPNLQSRMSPYFLSEVDRFPVPDNMVAWDISFDDYCPPSFTALEILNNPGEINLEEIREDEREGKIAFNSDARSSLMGTPYVIDAGLPRNPIGRTGLKGRGKLLRWGPNRTWDPVITRWKKYLGTDSRVKGKDGRDVLEFLAVLRNDTKQWSFPGGMRRHSENHLATLKVNFQETGRSQEDSIEKVKQMLEPLKKEVYTGYADVPLNTDNAWVETTVANFHAEDDAIFRNINILAGHDSNYVTWQTVSTDLPLWGSQTYFLKLVAELHNASI</sequence>
<dbReference type="InterPro" id="IPR041491">
    <property type="entry name" value="TRPM_SLOG"/>
</dbReference>
<dbReference type="GeneID" id="101848446"/>
<evidence type="ECO:0000256" key="2">
    <source>
        <dbReference type="ARBA" id="ARBA00009501"/>
    </source>
</evidence>
<keyword evidence="6" id="KW-0107">Calcium channel</keyword>
<dbReference type="Pfam" id="PF25969">
    <property type="entry name" value="NUDT9_N"/>
    <property type="match status" value="1"/>
</dbReference>
<dbReference type="Pfam" id="PF18139">
    <property type="entry name" value="LSDAT_euk"/>
    <property type="match status" value="1"/>
</dbReference>
<dbReference type="InterPro" id="IPR015797">
    <property type="entry name" value="NUDIX_hydrolase-like_dom_sf"/>
</dbReference>
<evidence type="ECO:0000256" key="6">
    <source>
        <dbReference type="ARBA" id="ARBA00022673"/>
    </source>
</evidence>
<dbReference type="PANTHER" id="PTHR13800:SF12">
    <property type="entry name" value="TRANSIENT RECEPTOR POTENTIAL CATION CHANNEL SUBFAMILY M MEMBER-LIKE 2"/>
    <property type="match status" value="1"/>
</dbReference>
<evidence type="ECO:0000313" key="19">
    <source>
        <dbReference type="RefSeq" id="XP_012940727.1"/>
    </source>
</evidence>
<feature type="transmembrane region" description="Helical" evidence="14">
    <location>
        <begin position="768"/>
        <end position="787"/>
    </location>
</feature>
<keyword evidence="11 14" id="KW-0472">Membrane</keyword>
<evidence type="ECO:0000256" key="11">
    <source>
        <dbReference type="ARBA" id="ARBA00023136"/>
    </source>
</evidence>
<evidence type="ECO:0000256" key="3">
    <source>
        <dbReference type="ARBA" id="ARBA00022448"/>
    </source>
</evidence>
<protein>
    <submittedName>
        <fullName evidence="19">Transient receptor potential cation channel subfamily M member-like 2</fullName>
    </submittedName>
</protein>
<feature type="transmembrane region" description="Helical" evidence="14">
    <location>
        <begin position="864"/>
        <end position="882"/>
    </location>
</feature>
<dbReference type="InterPro" id="IPR002153">
    <property type="entry name" value="TRPC_channel"/>
</dbReference>
<dbReference type="Gene3D" id="3.90.79.10">
    <property type="entry name" value="Nucleoside Triphosphate Pyrophosphohydrolase"/>
    <property type="match status" value="1"/>
</dbReference>
<keyword evidence="12" id="KW-0407">Ion channel</keyword>
<dbReference type="PANTHER" id="PTHR13800">
    <property type="entry name" value="TRANSIENT RECEPTOR POTENTIAL CATION CHANNEL, SUBFAMILY M, MEMBER 6"/>
    <property type="match status" value="1"/>
</dbReference>
<keyword evidence="5" id="KW-0109">Calcium transport</keyword>
<organism evidence="18 19">
    <name type="scientific">Aplysia californica</name>
    <name type="common">California sea hare</name>
    <dbReference type="NCBI Taxonomy" id="6500"/>
    <lineage>
        <taxon>Eukaryota</taxon>
        <taxon>Metazoa</taxon>
        <taxon>Spiralia</taxon>
        <taxon>Lophotrochozoa</taxon>
        <taxon>Mollusca</taxon>
        <taxon>Gastropoda</taxon>
        <taxon>Heterobranchia</taxon>
        <taxon>Euthyneura</taxon>
        <taxon>Tectipleura</taxon>
        <taxon>Aplysiida</taxon>
        <taxon>Aplysioidea</taxon>
        <taxon>Aplysiidae</taxon>
        <taxon>Aplysia</taxon>
    </lineage>
</organism>
<keyword evidence="9 14" id="KW-1133">Transmembrane helix</keyword>
<dbReference type="CDD" id="cd03670">
    <property type="entry name" value="NUDIX_ADPRase_Nudt9"/>
    <property type="match status" value="1"/>
</dbReference>
<keyword evidence="10" id="KW-0406">Ion transport</keyword>
<accession>A0ABM1A4K4</accession>
<dbReference type="InterPro" id="IPR050927">
    <property type="entry name" value="TRPM"/>
</dbReference>
<evidence type="ECO:0000256" key="7">
    <source>
        <dbReference type="ARBA" id="ARBA00022692"/>
    </source>
</evidence>
<evidence type="ECO:0000256" key="5">
    <source>
        <dbReference type="ARBA" id="ARBA00022568"/>
    </source>
</evidence>
<feature type="transmembrane region" description="Helical" evidence="14">
    <location>
        <begin position="987"/>
        <end position="1010"/>
    </location>
</feature>
<feature type="compositionally biased region" description="Low complexity" evidence="13">
    <location>
        <begin position="1157"/>
        <end position="1173"/>
    </location>
</feature>
<feature type="region of interest" description="Disordered" evidence="13">
    <location>
        <begin position="1153"/>
        <end position="1180"/>
    </location>
</feature>
<dbReference type="RefSeq" id="XP_012940727.1">
    <property type="nucleotide sequence ID" value="XM_013085273.2"/>
</dbReference>
<dbReference type="InterPro" id="IPR057366">
    <property type="entry name" value="TRPM-like"/>
</dbReference>
<reference evidence="19" key="1">
    <citation type="submission" date="2025-08" db="UniProtKB">
        <authorList>
            <consortium name="RefSeq"/>
        </authorList>
    </citation>
    <scope>IDENTIFICATION</scope>
</reference>
<name>A0ABM1A4K4_APLCA</name>
<keyword evidence="18" id="KW-1185">Reference proteome</keyword>
<evidence type="ECO:0000256" key="10">
    <source>
        <dbReference type="ARBA" id="ARBA00023065"/>
    </source>
</evidence>
<evidence type="ECO:0000256" key="1">
    <source>
        <dbReference type="ARBA" id="ARBA00004651"/>
    </source>
</evidence>
<keyword evidence="7 14" id="KW-0812">Transmembrane</keyword>
<feature type="domain" description="TRPM SLOG" evidence="16">
    <location>
        <begin position="87"/>
        <end position="334"/>
    </location>
</feature>
<gene>
    <name evidence="19" type="primary">LOC101848446</name>
</gene>